<dbReference type="GO" id="GO:0097063">
    <property type="term" value="F:cadmium ion sensor activity"/>
    <property type="evidence" value="ECO:0007669"/>
    <property type="project" value="TreeGrafter"/>
</dbReference>
<evidence type="ECO:0000313" key="2">
    <source>
        <dbReference type="EMBL" id="ACG79447.1"/>
    </source>
</evidence>
<dbReference type="GO" id="GO:0003677">
    <property type="term" value="F:DNA binding"/>
    <property type="evidence" value="ECO:0007669"/>
    <property type="project" value="TreeGrafter"/>
</dbReference>
<dbReference type="InterPro" id="IPR036388">
    <property type="entry name" value="WH-like_DNA-bd_sf"/>
</dbReference>
<dbReference type="EMBL" id="CP000747">
    <property type="protein sequence ID" value="ACG79447.1"/>
    <property type="molecule type" value="Genomic_DNA"/>
</dbReference>
<organism evidence="2 3">
    <name type="scientific">Phenylobacterium zucineum (strain HLK1)</name>
    <dbReference type="NCBI Taxonomy" id="450851"/>
    <lineage>
        <taxon>Bacteria</taxon>
        <taxon>Pseudomonadati</taxon>
        <taxon>Pseudomonadota</taxon>
        <taxon>Alphaproteobacteria</taxon>
        <taxon>Caulobacterales</taxon>
        <taxon>Caulobacteraceae</taxon>
        <taxon>Phenylobacterium</taxon>
    </lineage>
</organism>
<dbReference type="InterPro" id="IPR011991">
    <property type="entry name" value="ArsR-like_HTH"/>
</dbReference>
<dbReference type="RefSeq" id="WP_012523585.1">
    <property type="nucleotide sequence ID" value="NC_011144.1"/>
</dbReference>
<dbReference type="SUPFAM" id="SSF46785">
    <property type="entry name" value="Winged helix' DNA-binding domain"/>
    <property type="match status" value="1"/>
</dbReference>
<dbReference type="InterPro" id="IPR001845">
    <property type="entry name" value="HTH_ArsR_DNA-bd_dom"/>
</dbReference>
<dbReference type="GO" id="GO:0046686">
    <property type="term" value="P:response to cadmium ion"/>
    <property type="evidence" value="ECO:0007669"/>
    <property type="project" value="TreeGrafter"/>
</dbReference>
<dbReference type="AlphaFoldDB" id="B4R9I7"/>
<accession>B4R9I7</accession>
<dbReference type="STRING" id="450851.PHZ_c3038"/>
<dbReference type="Gene3D" id="1.10.10.10">
    <property type="entry name" value="Winged helix-like DNA-binding domain superfamily/Winged helix DNA-binding domain"/>
    <property type="match status" value="1"/>
</dbReference>
<sequence length="228" mass="24132">MKAGPDIVRIAALLGEPARANMLIALMGGQALTAGELAREAGVAAQTASGHLRRLEEGGLLIRRVQGRHNYFALAGTDVAEALEQLIAVADRAGHRRTRPGPADPALRRARVCYDHLAGELGVAMLDGLVASGRVAETDGSLVLTETGRAFARDFGITLPDASRRPLCKACLDWSERRSHLAGALGAALLARIYDLGWARRAPDGRVIRFTAPGLAAFEKAFANRPAA</sequence>
<dbReference type="Pfam" id="PF12840">
    <property type="entry name" value="HTH_20"/>
    <property type="match status" value="1"/>
</dbReference>
<dbReference type="PANTHER" id="PTHR39168:SF1">
    <property type="entry name" value="TRANSCRIPTIONAL REGULATORY PROTEIN"/>
    <property type="match status" value="1"/>
</dbReference>
<protein>
    <submittedName>
        <fullName evidence="2">Transcriptional regulator, ArsR family</fullName>
    </submittedName>
</protein>
<dbReference type="GO" id="GO:0010288">
    <property type="term" value="P:response to lead ion"/>
    <property type="evidence" value="ECO:0007669"/>
    <property type="project" value="TreeGrafter"/>
</dbReference>
<dbReference type="Proteomes" id="UP000001868">
    <property type="component" value="Chromosome"/>
</dbReference>
<dbReference type="GO" id="GO:0032791">
    <property type="term" value="F:lead ion binding"/>
    <property type="evidence" value="ECO:0007669"/>
    <property type="project" value="TreeGrafter"/>
</dbReference>
<evidence type="ECO:0000313" key="3">
    <source>
        <dbReference type="Proteomes" id="UP000001868"/>
    </source>
</evidence>
<dbReference type="PANTHER" id="PTHR39168">
    <property type="entry name" value="TRANSCRIPTIONAL REGULATOR-RELATED"/>
    <property type="match status" value="1"/>
</dbReference>
<feature type="domain" description="HTH arsR-type" evidence="1">
    <location>
        <begin position="1"/>
        <end position="94"/>
    </location>
</feature>
<name>B4R9I7_PHEZH</name>
<reference evidence="2 3" key="1">
    <citation type="journal article" date="2008" name="BMC Genomics">
        <title>Complete genome of Phenylobacterium zucineum - a novel facultative intracellular bacterium isolated from human erythroleukemia cell line K562.</title>
        <authorList>
            <person name="Luo Y."/>
            <person name="Xu X."/>
            <person name="Ding Z."/>
            <person name="Liu Z."/>
            <person name="Zhang B."/>
            <person name="Yan Z."/>
            <person name="Sun J."/>
            <person name="Hu S."/>
            <person name="Hu X."/>
        </authorList>
    </citation>
    <scope>NUCLEOTIDE SEQUENCE [LARGE SCALE GENOMIC DNA]</scope>
    <source>
        <strain evidence="2 3">HLK1</strain>
    </source>
</reference>
<gene>
    <name evidence="2" type="ordered locus">PHZ_c3038</name>
</gene>
<dbReference type="HOGENOM" id="CLU_077964_0_1_5"/>
<dbReference type="InterPro" id="IPR052543">
    <property type="entry name" value="HTH_Metal-responsive_Reg"/>
</dbReference>
<dbReference type="SMART" id="SM00418">
    <property type="entry name" value="HTH_ARSR"/>
    <property type="match status" value="1"/>
</dbReference>
<keyword evidence="3" id="KW-1185">Reference proteome</keyword>
<evidence type="ECO:0000259" key="1">
    <source>
        <dbReference type="PROSITE" id="PS50987"/>
    </source>
</evidence>
<dbReference type="PROSITE" id="PS50987">
    <property type="entry name" value="HTH_ARSR_2"/>
    <property type="match status" value="1"/>
</dbReference>
<dbReference type="InterPro" id="IPR036390">
    <property type="entry name" value="WH_DNA-bd_sf"/>
</dbReference>
<dbReference type="OrthoDB" id="9797716at2"/>
<dbReference type="KEGG" id="pzu:PHZ_c3038"/>
<dbReference type="CDD" id="cd00090">
    <property type="entry name" value="HTH_ARSR"/>
    <property type="match status" value="1"/>
</dbReference>
<dbReference type="eggNOG" id="COG0640">
    <property type="taxonomic scope" value="Bacteria"/>
</dbReference>
<proteinExistence type="predicted"/>
<dbReference type="GO" id="GO:0003700">
    <property type="term" value="F:DNA-binding transcription factor activity"/>
    <property type="evidence" value="ECO:0007669"/>
    <property type="project" value="InterPro"/>
</dbReference>